<name>A0A6C0H6J5_9ZZZZ</name>
<evidence type="ECO:0000313" key="1">
    <source>
        <dbReference type="EMBL" id="QHT76124.1"/>
    </source>
</evidence>
<protein>
    <submittedName>
        <fullName evidence="1">Uncharacterized protein</fullName>
    </submittedName>
</protein>
<organism evidence="1">
    <name type="scientific">viral metagenome</name>
    <dbReference type="NCBI Taxonomy" id="1070528"/>
    <lineage>
        <taxon>unclassified sequences</taxon>
        <taxon>metagenomes</taxon>
        <taxon>organismal metagenomes</taxon>
    </lineage>
</organism>
<dbReference type="AlphaFoldDB" id="A0A6C0H6J5"/>
<sequence length="115" mass="13531">MSGNIKDTKINQIKQQVQELQTEIRTLRSQGDNPTDWEDTLKRKYKYLSTTSESLFKLLLQNYDTPRFNQSFFDQTLQLMLNRIQDIQQAKVSQHDASKNIGEHLATTFIPQLRK</sequence>
<proteinExistence type="predicted"/>
<accession>A0A6C0H6J5</accession>
<reference evidence="1" key="1">
    <citation type="journal article" date="2020" name="Nature">
        <title>Giant virus diversity and host interactions through global metagenomics.</title>
        <authorList>
            <person name="Schulz F."/>
            <person name="Roux S."/>
            <person name="Paez-Espino D."/>
            <person name="Jungbluth S."/>
            <person name="Walsh D.A."/>
            <person name="Denef V.J."/>
            <person name="McMahon K.D."/>
            <person name="Konstantinidis K.T."/>
            <person name="Eloe-Fadrosh E.A."/>
            <person name="Kyrpides N.C."/>
            <person name="Woyke T."/>
        </authorList>
    </citation>
    <scope>NUCLEOTIDE SEQUENCE</scope>
    <source>
        <strain evidence="1">GVMAG-M-3300023179-73</strain>
    </source>
</reference>
<dbReference type="EMBL" id="MN739889">
    <property type="protein sequence ID" value="QHT76124.1"/>
    <property type="molecule type" value="Genomic_DNA"/>
</dbReference>